<proteinExistence type="predicted"/>
<dbReference type="EMBL" id="JAHLUN010000001">
    <property type="protein sequence ID" value="KAG7769185.1"/>
    <property type="molecule type" value="Genomic_DNA"/>
</dbReference>
<name>A0AAN6D9M7_9ASCO</name>
<dbReference type="Proteomes" id="UP000697297">
    <property type="component" value="Unassembled WGS sequence"/>
</dbReference>
<dbReference type="GO" id="GO:0006338">
    <property type="term" value="P:chromatin remodeling"/>
    <property type="evidence" value="ECO:0007669"/>
    <property type="project" value="InterPro"/>
</dbReference>
<organism evidence="2 5">
    <name type="scientific">Ogataea haglerorum</name>
    <dbReference type="NCBI Taxonomy" id="1937702"/>
    <lineage>
        <taxon>Eukaryota</taxon>
        <taxon>Fungi</taxon>
        <taxon>Dikarya</taxon>
        <taxon>Ascomycota</taxon>
        <taxon>Saccharomycotina</taxon>
        <taxon>Pichiomycetes</taxon>
        <taxon>Pichiales</taxon>
        <taxon>Pichiaceae</taxon>
        <taxon>Ogataea</taxon>
    </lineage>
</organism>
<dbReference type="GO" id="GO:0031011">
    <property type="term" value="C:Ino80 complex"/>
    <property type="evidence" value="ECO:0007669"/>
    <property type="project" value="InterPro"/>
</dbReference>
<feature type="region of interest" description="Disordered" evidence="1">
    <location>
        <begin position="1"/>
        <end position="107"/>
    </location>
</feature>
<dbReference type="InterPro" id="IPR013175">
    <property type="entry name" value="INO80_su_Ies4"/>
</dbReference>
<reference evidence="2 4" key="1">
    <citation type="journal article" date="2021" name="G3 (Bethesda)">
        <title>Genomic diversity, chromosomal rearrangements, and interspecies hybridization in the ogataea polymorpha species complex.</title>
        <authorList>
            <person name="Hanson S.J."/>
            <person name="Cinneide E.O."/>
            <person name="Salzberg L.I."/>
            <person name="Wolfe K.H."/>
            <person name="McGowan J."/>
            <person name="Fitzpatrick D.A."/>
            <person name="Matlin K."/>
        </authorList>
    </citation>
    <scope>NUCLEOTIDE SEQUENCE</scope>
    <source>
        <strain evidence="3">81-436-3</strain>
        <strain evidence="2">83-405-1</strain>
    </source>
</reference>
<dbReference type="Pfam" id="PF08193">
    <property type="entry name" value="INO80_Ies4"/>
    <property type="match status" value="1"/>
</dbReference>
<evidence type="ECO:0000313" key="4">
    <source>
        <dbReference type="Proteomes" id="UP000697297"/>
    </source>
</evidence>
<accession>A0AAN6D9M7</accession>
<evidence type="ECO:0000256" key="1">
    <source>
        <dbReference type="SAM" id="MobiDB-lite"/>
    </source>
</evidence>
<keyword evidence="4" id="KW-1185">Reference proteome</keyword>
<feature type="compositionally biased region" description="Basic residues" evidence="1">
    <location>
        <begin position="57"/>
        <end position="66"/>
    </location>
</feature>
<dbReference type="EMBL" id="JAHLUH010000001">
    <property type="protein sequence ID" value="KAG7730674.1"/>
    <property type="molecule type" value="Genomic_DNA"/>
</dbReference>
<sequence length="134" mass="14886">MSKLVKLQLSSTALAQFPDLPTELARPKRKPKPKVKHEDDAGESPVRIEGTDENDKKRRIIIKPLKKPGVPSSPVVEDTPSRAETPTGSKARASGLSGELDRSGRPCKRWTNKTRVFKTFSGWDIEVGIWRPST</sequence>
<evidence type="ECO:0000313" key="2">
    <source>
        <dbReference type="EMBL" id="KAG7730674.1"/>
    </source>
</evidence>
<dbReference type="AlphaFoldDB" id="A0AAN6D9M7"/>
<protein>
    <submittedName>
        <fullName evidence="2">Uncharacterized protein</fullName>
    </submittedName>
</protein>
<gene>
    <name evidence="2" type="ORF">KL933_000469</name>
    <name evidence="3" type="ORF">KL946_000468</name>
</gene>
<comment type="caution">
    <text evidence="2">The sequence shown here is derived from an EMBL/GenBank/DDBJ whole genome shotgun (WGS) entry which is preliminary data.</text>
</comment>
<evidence type="ECO:0000313" key="5">
    <source>
        <dbReference type="Proteomes" id="UP000738402"/>
    </source>
</evidence>
<dbReference type="Proteomes" id="UP000738402">
    <property type="component" value="Unassembled WGS sequence"/>
</dbReference>
<evidence type="ECO:0000313" key="3">
    <source>
        <dbReference type="EMBL" id="KAG7769185.1"/>
    </source>
</evidence>